<comment type="subcellular location">
    <subcellularLocation>
        <location evidence="1">Membrane</location>
        <topology evidence="1">Multi-pass membrane protein</topology>
    </subcellularLocation>
</comment>
<proteinExistence type="inferred from homology"/>
<evidence type="ECO:0000256" key="2">
    <source>
        <dbReference type="ARBA" id="ARBA00008114"/>
    </source>
</evidence>
<dbReference type="InterPro" id="IPR036837">
    <property type="entry name" value="Cation_efflux_CTD_sf"/>
</dbReference>
<evidence type="ECO:0000256" key="4">
    <source>
        <dbReference type="ARBA" id="ARBA00022692"/>
    </source>
</evidence>
<dbReference type="SUPFAM" id="SSF161111">
    <property type="entry name" value="Cation efflux protein transmembrane domain-like"/>
    <property type="match status" value="1"/>
</dbReference>
<dbReference type="OrthoDB" id="9806522at2"/>
<dbReference type="PANTHER" id="PTHR43840">
    <property type="entry name" value="MITOCHONDRIAL METAL TRANSPORTER 1-RELATED"/>
    <property type="match status" value="1"/>
</dbReference>
<keyword evidence="5 7" id="KW-1133">Transmembrane helix</keyword>
<keyword evidence="6 7" id="KW-0472">Membrane</keyword>
<feature type="transmembrane region" description="Helical" evidence="7">
    <location>
        <begin position="51"/>
        <end position="71"/>
    </location>
</feature>
<dbReference type="InterPro" id="IPR058533">
    <property type="entry name" value="Cation_efflux_TM"/>
</dbReference>
<gene>
    <name evidence="9" type="ordered locus">BN4_20123</name>
</gene>
<dbReference type="BioCyc" id="DPIE1322246:BN4_RS14850-MONOMER"/>
<sequence length="391" mass="41539">MNERTVTVEGDNDLVAARKRAALSVLLNMILALVKGGAGILSGSAALIGDAVHSAADVFASGAALVGLWIAGKKHPSFPFGLYKAENIATLVIALAVIMVAYEIGRDALIGGETIPDTALALPVAIGSLIVAVVFGLFQLRCGKKLGSPALIADARDYLVDGASTGVVIIGLIGASFGFALDRWAAGAVSLFVLWAGFELLVDAVRDLLDAAMPRELVHDLSSLVEKQPLVSRVLGCVGRQAGGRYIANLDILLRTNDHLVADRVADRLEVLVKKEFPRIVMVHVRTHFGHSESHRRITPVIDHGGAMAEGLASAPWFMVEDLDGQTKAVTECAFVRNPHRDAPKRRGLMVGQMLMELKPDQVIRPDGHAGTALALLEEAGVDILRIGEEK</sequence>
<reference evidence="10" key="2">
    <citation type="journal article" date="2013" name="Stand. Genomic Sci.">
        <title>Complete genome sequence of Desulfocapsa sulfexigens, a marine deltaproteobacterium specialized in disproportionating inorganic sulfur compounds.</title>
        <authorList>
            <person name="Finster K.W."/>
            <person name="Kjeldsen K.U."/>
            <person name="Kube M."/>
            <person name="Reinhardt R."/>
            <person name="Mussmann M."/>
            <person name="Amann R."/>
            <person name="Schreiber L."/>
        </authorList>
    </citation>
    <scope>NUCLEOTIDE SEQUENCE [LARGE SCALE GENOMIC DNA]</scope>
    <source>
        <strain evidence="10">DSM 10523 / SB164P1</strain>
    </source>
</reference>
<dbReference type="NCBIfam" id="TIGR01297">
    <property type="entry name" value="CDF"/>
    <property type="match status" value="1"/>
</dbReference>
<evidence type="ECO:0000256" key="7">
    <source>
        <dbReference type="SAM" id="Phobius"/>
    </source>
</evidence>
<protein>
    <submittedName>
        <fullName evidence="9">Putative Cation diffusion facilitator family transporter</fullName>
    </submittedName>
</protein>
<dbReference type="KEGG" id="dpi:BN4_20123"/>
<dbReference type="InterPro" id="IPR050291">
    <property type="entry name" value="CDF_Transporter"/>
</dbReference>
<feature type="transmembrane region" description="Helical" evidence="7">
    <location>
        <begin position="83"/>
        <end position="104"/>
    </location>
</feature>
<dbReference type="RefSeq" id="WP_015416227.1">
    <property type="nucleotide sequence ID" value="NC_020409.1"/>
</dbReference>
<dbReference type="eggNOG" id="COG0053">
    <property type="taxonomic scope" value="Bacteria"/>
</dbReference>
<dbReference type="InterPro" id="IPR027469">
    <property type="entry name" value="Cation_efflux_TMD_sf"/>
</dbReference>
<evidence type="ECO:0000256" key="6">
    <source>
        <dbReference type="ARBA" id="ARBA00023136"/>
    </source>
</evidence>
<evidence type="ECO:0000313" key="10">
    <source>
        <dbReference type="Proteomes" id="UP000011724"/>
    </source>
</evidence>
<dbReference type="GO" id="GO:0005886">
    <property type="term" value="C:plasma membrane"/>
    <property type="evidence" value="ECO:0007669"/>
    <property type="project" value="TreeGrafter"/>
</dbReference>
<dbReference type="Pfam" id="PF01545">
    <property type="entry name" value="Cation_efflux"/>
    <property type="match status" value="1"/>
</dbReference>
<dbReference type="Proteomes" id="UP000011724">
    <property type="component" value="Chromosome"/>
</dbReference>
<name>M1WN61_PSEP2</name>
<dbReference type="PANTHER" id="PTHR43840:SF15">
    <property type="entry name" value="MITOCHONDRIAL METAL TRANSPORTER 1-RELATED"/>
    <property type="match status" value="1"/>
</dbReference>
<dbReference type="STRING" id="1322246.BN4_20123"/>
<feature type="transmembrane region" description="Helical" evidence="7">
    <location>
        <begin position="184"/>
        <end position="205"/>
    </location>
</feature>
<reference evidence="9 10" key="1">
    <citation type="journal article" date="2013" name="PLoS ONE">
        <title>The first genomic and proteomic characterization of a deep-sea sulfate reducer: insights into the piezophilic lifestyle of Desulfovibrio piezophilus.</title>
        <authorList>
            <person name="Pradel N."/>
            <person name="Ji B."/>
            <person name="Gimenez G."/>
            <person name="Talla E."/>
            <person name="Lenoble P."/>
            <person name="Garel M."/>
            <person name="Tamburini C."/>
            <person name="Fourquet P."/>
            <person name="Lebrun R."/>
            <person name="Bertin P."/>
            <person name="Denis Y."/>
            <person name="Pophillat M."/>
            <person name="Barbe V."/>
            <person name="Ollivier B."/>
            <person name="Dolla A."/>
        </authorList>
    </citation>
    <scope>NUCLEOTIDE SEQUENCE [LARGE SCALE GENOMIC DNA]</scope>
    <source>
        <strain evidence="10">DSM 10523 / SB164P1</strain>
    </source>
</reference>
<feature type="transmembrane region" description="Helical" evidence="7">
    <location>
        <begin position="158"/>
        <end position="178"/>
    </location>
</feature>
<dbReference type="GO" id="GO:0015086">
    <property type="term" value="F:cadmium ion transmembrane transporter activity"/>
    <property type="evidence" value="ECO:0007669"/>
    <property type="project" value="TreeGrafter"/>
</dbReference>
<feature type="domain" description="Cation efflux protein transmembrane" evidence="8">
    <location>
        <begin position="23"/>
        <end position="209"/>
    </location>
</feature>
<accession>M1WN61</accession>
<keyword evidence="10" id="KW-1185">Reference proteome</keyword>
<dbReference type="Gene3D" id="1.20.1510.10">
    <property type="entry name" value="Cation efflux protein transmembrane domain"/>
    <property type="match status" value="1"/>
</dbReference>
<dbReference type="AlphaFoldDB" id="M1WN61"/>
<evidence type="ECO:0000256" key="5">
    <source>
        <dbReference type="ARBA" id="ARBA00022989"/>
    </source>
</evidence>
<dbReference type="HOGENOM" id="CLU_013430_3_3_7"/>
<dbReference type="GO" id="GO:0006882">
    <property type="term" value="P:intracellular zinc ion homeostasis"/>
    <property type="evidence" value="ECO:0007669"/>
    <property type="project" value="TreeGrafter"/>
</dbReference>
<feature type="transmembrane region" description="Helical" evidence="7">
    <location>
        <begin position="119"/>
        <end position="138"/>
    </location>
</feature>
<dbReference type="GO" id="GO:0015093">
    <property type="term" value="F:ferrous iron transmembrane transporter activity"/>
    <property type="evidence" value="ECO:0007669"/>
    <property type="project" value="TreeGrafter"/>
</dbReference>
<dbReference type="SUPFAM" id="SSF160240">
    <property type="entry name" value="Cation efflux protein cytoplasmic domain-like"/>
    <property type="match status" value="1"/>
</dbReference>
<evidence type="ECO:0000313" key="9">
    <source>
        <dbReference type="EMBL" id="CCH50185.1"/>
    </source>
</evidence>
<evidence type="ECO:0000259" key="8">
    <source>
        <dbReference type="Pfam" id="PF01545"/>
    </source>
</evidence>
<keyword evidence="4 7" id="KW-0812">Transmembrane</keyword>
<dbReference type="GO" id="GO:0015341">
    <property type="term" value="F:zinc efflux antiporter activity"/>
    <property type="evidence" value="ECO:0007669"/>
    <property type="project" value="TreeGrafter"/>
</dbReference>
<dbReference type="PATRIC" id="fig|879567.3.peg.3181"/>
<dbReference type="EMBL" id="FO203427">
    <property type="protein sequence ID" value="CCH50185.1"/>
    <property type="molecule type" value="Genomic_DNA"/>
</dbReference>
<comment type="similarity">
    <text evidence="2">Belongs to the cation diffusion facilitator (CDF) transporter (TC 2.A.4) family.</text>
</comment>
<evidence type="ECO:0000256" key="1">
    <source>
        <dbReference type="ARBA" id="ARBA00004141"/>
    </source>
</evidence>
<keyword evidence="3" id="KW-0813">Transport</keyword>
<feature type="transmembrane region" description="Helical" evidence="7">
    <location>
        <begin position="21"/>
        <end position="45"/>
    </location>
</feature>
<organism evidence="9 10">
    <name type="scientific">Pseudodesulfovibrio piezophilus (strain DSM 21447 / JCM 15486 / C1TLV30)</name>
    <name type="common">Desulfovibrio piezophilus</name>
    <dbReference type="NCBI Taxonomy" id="1322246"/>
    <lineage>
        <taxon>Bacteria</taxon>
        <taxon>Pseudomonadati</taxon>
        <taxon>Thermodesulfobacteriota</taxon>
        <taxon>Desulfovibrionia</taxon>
        <taxon>Desulfovibrionales</taxon>
        <taxon>Desulfovibrionaceae</taxon>
    </lineage>
</organism>
<dbReference type="InterPro" id="IPR002524">
    <property type="entry name" value="Cation_efflux"/>
</dbReference>
<evidence type="ECO:0000256" key="3">
    <source>
        <dbReference type="ARBA" id="ARBA00022448"/>
    </source>
</evidence>